<accession>A0ACB9H9A1</accession>
<comment type="caution">
    <text evidence="1">The sequence shown here is derived from an EMBL/GenBank/DDBJ whole genome shotgun (WGS) entry which is preliminary data.</text>
</comment>
<dbReference type="EMBL" id="CM042009">
    <property type="protein sequence ID" value="KAI3792344.1"/>
    <property type="molecule type" value="Genomic_DNA"/>
</dbReference>
<evidence type="ECO:0000313" key="1">
    <source>
        <dbReference type="EMBL" id="KAI3792344.1"/>
    </source>
</evidence>
<organism evidence="1 2">
    <name type="scientific">Cichorium intybus</name>
    <name type="common">Chicory</name>
    <dbReference type="NCBI Taxonomy" id="13427"/>
    <lineage>
        <taxon>Eukaryota</taxon>
        <taxon>Viridiplantae</taxon>
        <taxon>Streptophyta</taxon>
        <taxon>Embryophyta</taxon>
        <taxon>Tracheophyta</taxon>
        <taxon>Spermatophyta</taxon>
        <taxon>Magnoliopsida</taxon>
        <taxon>eudicotyledons</taxon>
        <taxon>Gunneridae</taxon>
        <taxon>Pentapetalae</taxon>
        <taxon>asterids</taxon>
        <taxon>campanulids</taxon>
        <taxon>Asterales</taxon>
        <taxon>Asteraceae</taxon>
        <taxon>Cichorioideae</taxon>
        <taxon>Cichorieae</taxon>
        <taxon>Cichoriinae</taxon>
        <taxon>Cichorium</taxon>
    </lineage>
</organism>
<proteinExistence type="predicted"/>
<gene>
    <name evidence="1" type="ORF">L2E82_06221</name>
</gene>
<name>A0ACB9H9A1_CICIN</name>
<sequence>MASRREGAAVECFWSATGECVGLVVSRLESWWCRVGGASRRDQVLRRVAIAEVFWSSVLLLFTSRQVCCRVAMGLRVATGPSVASRLLKQSGFLCFVFLHVQS</sequence>
<evidence type="ECO:0000313" key="2">
    <source>
        <dbReference type="Proteomes" id="UP001055811"/>
    </source>
</evidence>
<keyword evidence="2" id="KW-1185">Reference proteome</keyword>
<protein>
    <submittedName>
        <fullName evidence="1">Uncharacterized protein</fullName>
    </submittedName>
</protein>
<reference evidence="2" key="1">
    <citation type="journal article" date="2022" name="Mol. Ecol. Resour.">
        <title>The genomes of chicory, endive, great burdock and yacon provide insights into Asteraceae palaeo-polyploidization history and plant inulin production.</title>
        <authorList>
            <person name="Fan W."/>
            <person name="Wang S."/>
            <person name="Wang H."/>
            <person name="Wang A."/>
            <person name="Jiang F."/>
            <person name="Liu H."/>
            <person name="Zhao H."/>
            <person name="Xu D."/>
            <person name="Zhang Y."/>
        </authorList>
    </citation>
    <scope>NUCLEOTIDE SEQUENCE [LARGE SCALE GENOMIC DNA]</scope>
    <source>
        <strain evidence="2">cv. Punajuju</strain>
    </source>
</reference>
<dbReference type="Proteomes" id="UP001055811">
    <property type="component" value="Linkage Group LG01"/>
</dbReference>
<reference evidence="1 2" key="2">
    <citation type="journal article" date="2022" name="Mol. Ecol. Resour.">
        <title>The genomes of chicory, endive, great burdock and yacon provide insights into Asteraceae paleo-polyploidization history and plant inulin production.</title>
        <authorList>
            <person name="Fan W."/>
            <person name="Wang S."/>
            <person name="Wang H."/>
            <person name="Wang A."/>
            <person name="Jiang F."/>
            <person name="Liu H."/>
            <person name="Zhao H."/>
            <person name="Xu D."/>
            <person name="Zhang Y."/>
        </authorList>
    </citation>
    <scope>NUCLEOTIDE SEQUENCE [LARGE SCALE GENOMIC DNA]</scope>
    <source>
        <strain evidence="2">cv. Punajuju</strain>
        <tissue evidence="1">Leaves</tissue>
    </source>
</reference>